<sequence length="45" mass="5204">MAKVFVAAIRKWGVVVPNDPKELYELSLEEYTKQGKFMIDLTPTF</sequence>
<proteinExistence type="predicted"/>
<feature type="non-terminal residue" evidence="1">
    <location>
        <position position="45"/>
    </location>
</feature>
<reference evidence="1 2" key="1">
    <citation type="journal article" date="2018" name="Front. Plant Sci.">
        <title>Red Clover (Trifolium pratense) and Zigzag Clover (T. medium) - A Picture of Genomic Similarities and Differences.</title>
        <authorList>
            <person name="Dluhosova J."/>
            <person name="Istvanek J."/>
            <person name="Nedelnik J."/>
            <person name="Repkova J."/>
        </authorList>
    </citation>
    <scope>NUCLEOTIDE SEQUENCE [LARGE SCALE GENOMIC DNA]</scope>
    <source>
        <strain evidence="2">cv. 10/8</strain>
        <tissue evidence="1">Leaf</tissue>
    </source>
</reference>
<name>A0A392NYW4_9FABA</name>
<accession>A0A392NYW4</accession>
<evidence type="ECO:0000313" key="1">
    <source>
        <dbReference type="EMBL" id="MCI04993.1"/>
    </source>
</evidence>
<dbReference type="Proteomes" id="UP000265520">
    <property type="component" value="Unassembled WGS sequence"/>
</dbReference>
<keyword evidence="2" id="KW-1185">Reference proteome</keyword>
<dbReference type="EMBL" id="LXQA010057206">
    <property type="protein sequence ID" value="MCI04993.1"/>
    <property type="molecule type" value="Genomic_DNA"/>
</dbReference>
<evidence type="ECO:0000313" key="2">
    <source>
        <dbReference type="Proteomes" id="UP000265520"/>
    </source>
</evidence>
<comment type="caution">
    <text evidence="1">The sequence shown here is derived from an EMBL/GenBank/DDBJ whole genome shotgun (WGS) entry which is preliminary data.</text>
</comment>
<dbReference type="AlphaFoldDB" id="A0A392NYW4"/>
<organism evidence="1 2">
    <name type="scientific">Trifolium medium</name>
    <dbReference type="NCBI Taxonomy" id="97028"/>
    <lineage>
        <taxon>Eukaryota</taxon>
        <taxon>Viridiplantae</taxon>
        <taxon>Streptophyta</taxon>
        <taxon>Embryophyta</taxon>
        <taxon>Tracheophyta</taxon>
        <taxon>Spermatophyta</taxon>
        <taxon>Magnoliopsida</taxon>
        <taxon>eudicotyledons</taxon>
        <taxon>Gunneridae</taxon>
        <taxon>Pentapetalae</taxon>
        <taxon>rosids</taxon>
        <taxon>fabids</taxon>
        <taxon>Fabales</taxon>
        <taxon>Fabaceae</taxon>
        <taxon>Papilionoideae</taxon>
        <taxon>50 kb inversion clade</taxon>
        <taxon>NPAAA clade</taxon>
        <taxon>Hologalegina</taxon>
        <taxon>IRL clade</taxon>
        <taxon>Trifolieae</taxon>
        <taxon>Trifolium</taxon>
    </lineage>
</organism>
<protein>
    <submittedName>
        <fullName evidence="1">Peptide transporter PTR3-A-like</fullName>
    </submittedName>
</protein>